<keyword evidence="2" id="KW-0812">Transmembrane</keyword>
<evidence type="ECO:0000313" key="4">
    <source>
        <dbReference type="Ensembl" id="ENSCVAP00000007328.1"/>
    </source>
</evidence>
<dbReference type="InterPro" id="IPR033989">
    <property type="entry name" value="CD209-like_CTLD"/>
</dbReference>
<dbReference type="PANTHER" id="PTHR22803">
    <property type="entry name" value="MANNOSE, PHOSPHOLIPASE, LECTIN RECEPTOR RELATED"/>
    <property type="match status" value="1"/>
</dbReference>
<dbReference type="InterPro" id="IPR001304">
    <property type="entry name" value="C-type_lectin-like"/>
</dbReference>
<dbReference type="OMA" id="ENEFWIG"/>
<keyword evidence="2" id="KW-0472">Membrane</keyword>
<sequence>AASQHENPTRTSKLPSERVVLLVLGSLLAAALIIIYRLYCCSDLFIDEKYLKCEAGWELHGGKCYFFSNNTSTWTESRDSCRGQGGDLVKIDSREEKLKEKFANGEDSFWIGLTDSEKEDSWVWVDGSPLKERSDCSQNIWSEQPDDLSYGHVKDADCVRMGLQKKVADLRTWFDISCNQTQKSICEKSAKAGQSSCVFK</sequence>
<dbReference type="AlphaFoldDB" id="A0A3Q2CPG6"/>
<evidence type="ECO:0000313" key="5">
    <source>
        <dbReference type="Proteomes" id="UP000265020"/>
    </source>
</evidence>
<proteinExistence type="predicted"/>
<dbReference type="InterPro" id="IPR016187">
    <property type="entry name" value="CTDL_fold"/>
</dbReference>
<reference evidence="4" key="1">
    <citation type="submission" date="2025-08" db="UniProtKB">
        <authorList>
            <consortium name="Ensembl"/>
        </authorList>
    </citation>
    <scope>IDENTIFICATION</scope>
</reference>
<feature type="domain" description="C-type lectin" evidence="3">
    <location>
        <begin position="60"/>
        <end position="187"/>
    </location>
</feature>
<dbReference type="GeneTree" id="ENSGT01030000234575"/>
<protein>
    <recommendedName>
        <fullName evidence="3">C-type lectin domain-containing protein</fullName>
    </recommendedName>
</protein>
<dbReference type="Ensembl" id="ENSCVAT00000003492.1">
    <property type="protein sequence ID" value="ENSCVAP00000007328.1"/>
    <property type="gene ID" value="ENSCVAG00000008973.1"/>
</dbReference>
<evidence type="ECO:0000256" key="1">
    <source>
        <dbReference type="ARBA" id="ARBA00022734"/>
    </source>
</evidence>
<keyword evidence="1" id="KW-0430">Lectin</keyword>
<dbReference type="InterPro" id="IPR016186">
    <property type="entry name" value="C-type_lectin-like/link_sf"/>
</dbReference>
<dbReference type="SUPFAM" id="SSF56436">
    <property type="entry name" value="C-type lectin-like"/>
    <property type="match status" value="1"/>
</dbReference>
<name>A0A3Q2CPG6_CYPVA</name>
<dbReference type="InterPro" id="IPR050111">
    <property type="entry name" value="C-type_lectin/snaclec_domain"/>
</dbReference>
<dbReference type="PROSITE" id="PS50041">
    <property type="entry name" value="C_TYPE_LECTIN_2"/>
    <property type="match status" value="1"/>
</dbReference>
<organism evidence="4 5">
    <name type="scientific">Cyprinodon variegatus</name>
    <name type="common">Sheepshead minnow</name>
    <dbReference type="NCBI Taxonomy" id="28743"/>
    <lineage>
        <taxon>Eukaryota</taxon>
        <taxon>Metazoa</taxon>
        <taxon>Chordata</taxon>
        <taxon>Craniata</taxon>
        <taxon>Vertebrata</taxon>
        <taxon>Euteleostomi</taxon>
        <taxon>Actinopterygii</taxon>
        <taxon>Neopterygii</taxon>
        <taxon>Teleostei</taxon>
        <taxon>Neoteleostei</taxon>
        <taxon>Acanthomorphata</taxon>
        <taxon>Ovalentaria</taxon>
        <taxon>Atherinomorphae</taxon>
        <taxon>Cyprinodontiformes</taxon>
        <taxon>Cyprinodontidae</taxon>
        <taxon>Cyprinodon</taxon>
    </lineage>
</organism>
<dbReference type="Pfam" id="PF00059">
    <property type="entry name" value="Lectin_C"/>
    <property type="match status" value="1"/>
</dbReference>
<reference evidence="4" key="2">
    <citation type="submission" date="2025-09" db="UniProtKB">
        <authorList>
            <consortium name="Ensembl"/>
        </authorList>
    </citation>
    <scope>IDENTIFICATION</scope>
</reference>
<keyword evidence="2" id="KW-1133">Transmembrane helix</keyword>
<dbReference type="Gene3D" id="3.10.100.10">
    <property type="entry name" value="Mannose-Binding Protein A, subunit A"/>
    <property type="match status" value="1"/>
</dbReference>
<accession>A0A3Q2CPG6</accession>
<dbReference type="Proteomes" id="UP000265020">
    <property type="component" value="Unassembled WGS sequence"/>
</dbReference>
<feature type="transmembrane region" description="Helical" evidence="2">
    <location>
        <begin position="19"/>
        <end position="39"/>
    </location>
</feature>
<keyword evidence="5" id="KW-1185">Reference proteome</keyword>
<dbReference type="GO" id="GO:0030246">
    <property type="term" value="F:carbohydrate binding"/>
    <property type="evidence" value="ECO:0007669"/>
    <property type="project" value="UniProtKB-KW"/>
</dbReference>
<evidence type="ECO:0000256" key="2">
    <source>
        <dbReference type="SAM" id="Phobius"/>
    </source>
</evidence>
<evidence type="ECO:0000259" key="3">
    <source>
        <dbReference type="PROSITE" id="PS50041"/>
    </source>
</evidence>
<dbReference type="CDD" id="cd03590">
    <property type="entry name" value="CLECT_DC-SIGN_like"/>
    <property type="match status" value="1"/>
</dbReference>
<dbReference type="SMART" id="SM00034">
    <property type="entry name" value="CLECT"/>
    <property type="match status" value="1"/>
</dbReference>